<evidence type="ECO:0000259" key="4">
    <source>
        <dbReference type="PROSITE" id="PS50042"/>
    </source>
</evidence>
<dbReference type="SUPFAM" id="SSF51206">
    <property type="entry name" value="cAMP-binding domain-like"/>
    <property type="match status" value="1"/>
</dbReference>
<accession>A0ABS3LGL6</accession>
<dbReference type="InterPro" id="IPR036390">
    <property type="entry name" value="WH_DNA-bd_sf"/>
</dbReference>
<name>A0ABS3LGL6_9ENTE</name>
<dbReference type="Proteomes" id="UP000664601">
    <property type="component" value="Unassembled WGS sequence"/>
</dbReference>
<dbReference type="PANTHER" id="PTHR24567:SF26">
    <property type="entry name" value="REGULATORY PROTEIN YEIL"/>
    <property type="match status" value="1"/>
</dbReference>
<evidence type="ECO:0000313" key="6">
    <source>
        <dbReference type="Proteomes" id="UP000664601"/>
    </source>
</evidence>
<evidence type="ECO:0000313" key="5">
    <source>
        <dbReference type="EMBL" id="MBO1308773.1"/>
    </source>
</evidence>
<keyword evidence="2" id="KW-0238">DNA-binding</keyword>
<sequence>MENYQLTDTHRKLLQRYGLSDQENNCFVHWYKAGDTIHEEGEPYSHLIIVVSGKAKVCTTASNGKDLVLTYYLSDGLIGDMELASTSDVGTASVVALSDVECLVIPYQQQRNRLLQNLTFVTHLARGLSEKLLLSSQNYVSTALYTGEQRLCSYILQGAYKNFFQDNLTDVAATIGISYRHMHRLLRALCEEGVLEREDHGFFILDEEELKARSSEAAEE</sequence>
<evidence type="ECO:0000256" key="1">
    <source>
        <dbReference type="ARBA" id="ARBA00023015"/>
    </source>
</evidence>
<dbReference type="PROSITE" id="PS50042">
    <property type="entry name" value="CNMP_BINDING_3"/>
    <property type="match status" value="1"/>
</dbReference>
<dbReference type="InterPro" id="IPR000595">
    <property type="entry name" value="cNMP-bd_dom"/>
</dbReference>
<dbReference type="RefSeq" id="WP_207675763.1">
    <property type="nucleotide sequence ID" value="NZ_JAFREM010000042.1"/>
</dbReference>
<dbReference type="SMART" id="SM00100">
    <property type="entry name" value="cNMP"/>
    <property type="match status" value="1"/>
</dbReference>
<dbReference type="EMBL" id="JAFREM010000042">
    <property type="protein sequence ID" value="MBO1308773.1"/>
    <property type="molecule type" value="Genomic_DNA"/>
</dbReference>
<keyword evidence="1" id="KW-0805">Transcription regulation</keyword>
<dbReference type="Pfam" id="PF00027">
    <property type="entry name" value="cNMP_binding"/>
    <property type="match status" value="1"/>
</dbReference>
<proteinExistence type="predicted"/>
<dbReference type="SUPFAM" id="SSF46785">
    <property type="entry name" value="Winged helix' DNA-binding domain"/>
    <property type="match status" value="1"/>
</dbReference>
<dbReference type="PANTHER" id="PTHR24567">
    <property type="entry name" value="CRP FAMILY TRANSCRIPTIONAL REGULATORY PROTEIN"/>
    <property type="match status" value="1"/>
</dbReference>
<dbReference type="Gene3D" id="2.60.120.10">
    <property type="entry name" value="Jelly Rolls"/>
    <property type="match status" value="1"/>
</dbReference>
<gene>
    <name evidence="5" type="ORF">JZO70_21555</name>
</gene>
<dbReference type="Pfam" id="PF13545">
    <property type="entry name" value="HTH_Crp_2"/>
    <property type="match status" value="1"/>
</dbReference>
<protein>
    <submittedName>
        <fullName evidence="5">Cyclic nucleotide-binding domain-containing protein</fullName>
    </submittedName>
</protein>
<reference evidence="5 6" key="1">
    <citation type="submission" date="2021-03" db="EMBL/GenBank/DDBJ databases">
        <title>Enterococcal diversity collection.</title>
        <authorList>
            <person name="Gilmore M.S."/>
            <person name="Schwartzman J."/>
            <person name="Van Tyne D."/>
            <person name="Martin M."/>
            <person name="Earl A.M."/>
            <person name="Manson A.L."/>
            <person name="Straub T."/>
            <person name="Salamzade R."/>
            <person name="Saavedra J."/>
            <person name="Lebreton F."/>
            <person name="Prichula J."/>
            <person name="Schaufler K."/>
            <person name="Gaca A."/>
            <person name="Sgardioli B."/>
            <person name="Wagenaar J."/>
            <person name="Strong T."/>
        </authorList>
    </citation>
    <scope>NUCLEOTIDE SEQUENCE [LARGE SCALE GENOMIC DNA]</scope>
    <source>
        <strain evidence="5 6">669A</strain>
    </source>
</reference>
<dbReference type="CDD" id="cd00038">
    <property type="entry name" value="CAP_ED"/>
    <property type="match status" value="1"/>
</dbReference>
<evidence type="ECO:0000256" key="3">
    <source>
        <dbReference type="ARBA" id="ARBA00023163"/>
    </source>
</evidence>
<dbReference type="InterPro" id="IPR018490">
    <property type="entry name" value="cNMP-bd_dom_sf"/>
</dbReference>
<keyword evidence="6" id="KW-1185">Reference proteome</keyword>
<evidence type="ECO:0000256" key="2">
    <source>
        <dbReference type="ARBA" id="ARBA00023125"/>
    </source>
</evidence>
<dbReference type="InterPro" id="IPR014710">
    <property type="entry name" value="RmlC-like_jellyroll"/>
</dbReference>
<organism evidence="5 6">
    <name type="scientific">Candidatus Enterococcus moelleringii</name>
    <dbReference type="NCBI Taxonomy" id="2815325"/>
    <lineage>
        <taxon>Bacteria</taxon>
        <taxon>Bacillati</taxon>
        <taxon>Bacillota</taxon>
        <taxon>Bacilli</taxon>
        <taxon>Lactobacillales</taxon>
        <taxon>Enterococcaceae</taxon>
        <taxon>Enterococcus</taxon>
    </lineage>
</organism>
<feature type="domain" description="Cyclic nucleotide-binding" evidence="4">
    <location>
        <begin position="31"/>
        <end position="105"/>
    </location>
</feature>
<comment type="caution">
    <text evidence="5">The sequence shown here is derived from an EMBL/GenBank/DDBJ whole genome shotgun (WGS) entry which is preliminary data.</text>
</comment>
<dbReference type="InterPro" id="IPR050397">
    <property type="entry name" value="Env_Response_Regulators"/>
</dbReference>
<dbReference type="InterPro" id="IPR012318">
    <property type="entry name" value="HTH_CRP"/>
</dbReference>
<keyword evidence="3" id="KW-0804">Transcription</keyword>